<dbReference type="AlphaFoldDB" id="A0AAT9G9P8"/>
<accession>A0AAT9G9P8</accession>
<name>A0AAT9G9P8_9RICK</name>
<dbReference type="Pfam" id="PF10691">
    <property type="entry name" value="DUF2497"/>
    <property type="match status" value="1"/>
</dbReference>
<sequence>MSKDHKKNQDMSVEEILKSIKGMIDSRGIVNSGGLGSRNGGATPICNRQASEDDATDFSSIDYSNQSNDDEILELTNIVEDEANKLENNRHSELEGELLQTSLVSDKSAAETTKIFQHFSKTAQEISANASNPTVKTLEDIIIEMLRPQLSQWLNTNLPLLVKQLVEKEIQKLIPNDKK</sequence>
<proteinExistence type="predicted"/>
<protein>
    <submittedName>
        <fullName evidence="1">PopZ family protein</fullName>
    </submittedName>
</protein>
<dbReference type="EMBL" id="AP029170">
    <property type="protein sequence ID" value="BFD46573.1"/>
    <property type="molecule type" value="Genomic_DNA"/>
</dbReference>
<dbReference type="InterPro" id="IPR019632">
    <property type="entry name" value="DUF2497"/>
</dbReference>
<reference evidence="1" key="1">
    <citation type="submission" date="2024-01" db="EMBL/GenBank/DDBJ databases">
        <title>Sequencing the genomes of a sandfly, Sergentomyia squamirostris, and its two endosymbionts.</title>
        <authorList>
            <person name="Itokawa K."/>
            <person name="Sanjoba C."/>
        </authorList>
    </citation>
    <scope>NUCLEOTIDE SEQUENCE</scope>
    <source>
        <strain evidence="1">RiSSQ</strain>
    </source>
</reference>
<evidence type="ECO:0000313" key="1">
    <source>
        <dbReference type="EMBL" id="BFD46573.1"/>
    </source>
</evidence>
<organism evidence="1">
    <name type="scientific">Candidatus Tisiphia endosymbiont of Sergentomyia squamirostris</name>
    <dbReference type="NCBI Taxonomy" id="3113639"/>
    <lineage>
        <taxon>Bacteria</taxon>
        <taxon>Pseudomonadati</taxon>
        <taxon>Pseudomonadota</taxon>
        <taxon>Alphaproteobacteria</taxon>
        <taxon>Rickettsiales</taxon>
        <taxon>Rickettsiaceae</taxon>
        <taxon>Rickettsieae</taxon>
        <taxon>Candidatus Tisiphia</taxon>
    </lineage>
</organism>
<gene>
    <name evidence="1" type="ORF">DMENIID0002_12190</name>
</gene>